<dbReference type="EnsemblPlants" id="KQL16029">
    <property type="protein sequence ID" value="KQL16029"/>
    <property type="gene ID" value="SETIT_024298mg"/>
</dbReference>
<keyword evidence="3" id="KW-1185">Reference proteome</keyword>
<dbReference type="eggNOG" id="KOG4585">
    <property type="taxonomic scope" value="Eukaryota"/>
</dbReference>
<dbReference type="PANTHER" id="PTHR46934">
    <property type="entry name" value="MYB_DNA-BIND_3 DOMAIN-CONTAINING PROTEIN-RELATED"/>
    <property type="match status" value="1"/>
</dbReference>
<dbReference type="Pfam" id="PF26138">
    <property type="entry name" value="DUF8040"/>
    <property type="match status" value="1"/>
</dbReference>
<protein>
    <recommendedName>
        <fullName evidence="1">DUF8040 domain-containing protein</fullName>
    </recommendedName>
</protein>
<name>K3ZCM2_SETIT</name>
<dbReference type="InterPro" id="IPR058353">
    <property type="entry name" value="DUF8040"/>
</dbReference>
<dbReference type="Gramene" id="KQL16029">
    <property type="protein sequence ID" value="KQL16029"/>
    <property type="gene ID" value="SETIT_024298mg"/>
</dbReference>
<evidence type="ECO:0000313" key="2">
    <source>
        <dbReference type="EnsemblPlants" id="KQL16029"/>
    </source>
</evidence>
<dbReference type="PANTHER" id="PTHR46934:SF9">
    <property type="entry name" value="MYB_SANT-LIKE DOMAIN-CONTAINING PROTEIN"/>
    <property type="match status" value="1"/>
</dbReference>
<sequence length="241" mass="27561">MEVEIFRAIANLLRAENLLRDTRGVKIEEQLGMFLFMLSCNASIETLKKAFQHSGETIHRKVNEIFNIIPTLTHRFIKLPNPNQTQAKILSNPRFMPFFQSIWGVEKQFLILKIKIPAAAAVFHNIIRAHNGQDNWLDHRPQYINPTTFVDMLEGDNSYPTISTSQGTRAAWSYTYEKGLVNVMKEHVNISITGHKMAGQLKQQVQDKEKGLKESYKIIKEARKSGVGWNDILGMIIAEPN</sequence>
<dbReference type="HOGENOM" id="CLU_100851_0_0_1"/>
<dbReference type="AlphaFoldDB" id="K3ZCM2"/>
<proteinExistence type="predicted"/>
<dbReference type="Proteomes" id="UP000004995">
    <property type="component" value="Unassembled WGS sequence"/>
</dbReference>
<evidence type="ECO:0000259" key="1">
    <source>
        <dbReference type="Pfam" id="PF26138"/>
    </source>
</evidence>
<evidence type="ECO:0000313" key="3">
    <source>
        <dbReference type="Proteomes" id="UP000004995"/>
    </source>
</evidence>
<dbReference type="EMBL" id="AGNK02001823">
    <property type="status" value="NOT_ANNOTATED_CDS"/>
    <property type="molecule type" value="Genomic_DNA"/>
</dbReference>
<feature type="domain" description="DUF8040" evidence="1">
    <location>
        <begin position="1"/>
        <end position="69"/>
    </location>
</feature>
<reference evidence="2" key="2">
    <citation type="submission" date="2018-08" db="UniProtKB">
        <authorList>
            <consortium name="EnsemblPlants"/>
        </authorList>
    </citation>
    <scope>IDENTIFICATION</scope>
    <source>
        <strain evidence="2">Yugu1</strain>
    </source>
</reference>
<dbReference type="STRING" id="4555.K3ZCM2"/>
<organism evidence="2 3">
    <name type="scientific">Setaria italica</name>
    <name type="common">Foxtail millet</name>
    <name type="synonym">Panicum italicum</name>
    <dbReference type="NCBI Taxonomy" id="4555"/>
    <lineage>
        <taxon>Eukaryota</taxon>
        <taxon>Viridiplantae</taxon>
        <taxon>Streptophyta</taxon>
        <taxon>Embryophyta</taxon>
        <taxon>Tracheophyta</taxon>
        <taxon>Spermatophyta</taxon>
        <taxon>Magnoliopsida</taxon>
        <taxon>Liliopsida</taxon>
        <taxon>Poales</taxon>
        <taxon>Poaceae</taxon>
        <taxon>PACMAD clade</taxon>
        <taxon>Panicoideae</taxon>
        <taxon>Panicodae</taxon>
        <taxon>Paniceae</taxon>
        <taxon>Cenchrinae</taxon>
        <taxon>Setaria</taxon>
    </lineage>
</organism>
<dbReference type="InParanoid" id="K3ZCM2"/>
<reference evidence="3" key="1">
    <citation type="journal article" date="2012" name="Nat. Biotechnol.">
        <title>Reference genome sequence of the model plant Setaria.</title>
        <authorList>
            <person name="Bennetzen J.L."/>
            <person name="Schmutz J."/>
            <person name="Wang H."/>
            <person name="Percifield R."/>
            <person name="Hawkins J."/>
            <person name="Pontaroli A.C."/>
            <person name="Estep M."/>
            <person name="Feng L."/>
            <person name="Vaughn J.N."/>
            <person name="Grimwood J."/>
            <person name="Jenkins J."/>
            <person name="Barry K."/>
            <person name="Lindquist E."/>
            <person name="Hellsten U."/>
            <person name="Deshpande S."/>
            <person name="Wang X."/>
            <person name="Wu X."/>
            <person name="Mitros T."/>
            <person name="Triplett J."/>
            <person name="Yang X."/>
            <person name="Ye C.Y."/>
            <person name="Mauro-Herrera M."/>
            <person name="Wang L."/>
            <person name="Li P."/>
            <person name="Sharma M."/>
            <person name="Sharma R."/>
            <person name="Ronald P.C."/>
            <person name="Panaud O."/>
            <person name="Kellogg E.A."/>
            <person name="Brutnell T.P."/>
            <person name="Doust A.N."/>
            <person name="Tuskan G.A."/>
            <person name="Rokhsar D."/>
            <person name="Devos K.M."/>
        </authorList>
    </citation>
    <scope>NUCLEOTIDE SEQUENCE [LARGE SCALE GENOMIC DNA]</scope>
    <source>
        <strain evidence="3">cv. Yugu1</strain>
    </source>
</reference>
<accession>K3ZCM2</accession>